<dbReference type="InterPro" id="IPR001304">
    <property type="entry name" value="C-type_lectin-like"/>
</dbReference>
<reference evidence="7" key="1">
    <citation type="submission" date="2021-04" db="EMBL/GenBank/DDBJ databases">
        <authorList>
            <consortium name="Wellcome Sanger Institute Data Sharing"/>
        </authorList>
    </citation>
    <scope>NUCLEOTIDE SEQUENCE [LARGE SCALE GENOMIC DNA]</scope>
</reference>
<dbReference type="FunCoup" id="A0A3Q1HNE8">
    <property type="interactions" value="304"/>
</dbReference>
<evidence type="ECO:0000313" key="7">
    <source>
        <dbReference type="Ensembl" id="ENSATEP00000008919.2"/>
    </source>
</evidence>
<dbReference type="InterPro" id="IPR016186">
    <property type="entry name" value="C-type_lectin-like/link_sf"/>
</dbReference>
<keyword evidence="4" id="KW-0175">Coiled coil</keyword>
<dbReference type="PANTHER" id="PTHR46490">
    <property type="entry name" value="C-TYPE LECTIN DOMAIN FAMILY 12 MEMBER A-RELATED"/>
    <property type="match status" value="1"/>
</dbReference>
<dbReference type="OrthoDB" id="8950604at2759"/>
<dbReference type="InterPro" id="IPR016187">
    <property type="entry name" value="CTDL_fold"/>
</dbReference>
<dbReference type="PANTHER" id="PTHR46490:SF6">
    <property type="entry name" value="ASIALOGLYCOPROTEIN RECEPTOR 1-LIKE-RELATED"/>
    <property type="match status" value="1"/>
</dbReference>
<dbReference type="Gene3D" id="1.20.5.400">
    <property type="match status" value="1"/>
</dbReference>
<dbReference type="Ensembl" id="ENSATET00000009078.2">
    <property type="protein sequence ID" value="ENSATEP00000008919.2"/>
    <property type="gene ID" value="ENSATEG00000006257.2"/>
</dbReference>
<evidence type="ECO:0000256" key="2">
    <source>
        <dbReference type="ARBA" id="ARBA00023157"/>
    </source>
</evidence>
<dbReference type="GeneTree" id="ENSGT01020000230338"/>
<dbReference type="InterPro" id="IPR052309">
    <property type="entry name" value="C-type_Lectin_Domain_Fam1"/>
</dbReference>
<proteinExistence type="predicted"/>
<keyword evidence="8" id="KW-1185">Reference proteome</keyword>
<name>A0A3Q1HNE8_ANATE</name>
<evidence type="ECO:0000256" key="5">
    <source>
        <dbReference type="SAM" id="Phobius"/>
    </source>
</evidence>
<accession>A0A3Q1HNE8</accession>
<evidence type="ECO:0000259" key="6">
    <source>
        <dbReference type="PROSITE" id="PS50041"/>
    </source>
</evidence>
<keyword evidence="5" id="KW-0812">Transmembrane</keyword>
<dbReference type="SMART" id="SM00034">
    <property type="entry name" value="CLECT"/>
    <property type="match status" value="1"/>
</dbReference>
<dbReference type="SUPFAM" id="SSF90257">
    <property type="entry name" value="Myosin rod fragments"/>
    <property type="match status" value="1"/>
</dbReference>
<protein>
    <recommendedName>
        <fullName evidence="6">C-type lectin domain-containing protein</fullName>
    </recommendedName>
</protein>
<dbReference type="GO" id="GO:0030246">
    <property type="term" value="F:carbohydrate binding"/>
    <property type="evidence" value="ECO:0007669"/>
    <property type="project" value="UniProtKB-KW"/>
</dbReference>
<organism evidence="7 8">
    <name type="scientific">Anabas testudineus</name>
    <name type="common">Climbing perch</name>
    <name type="synonym">Anthias testudineus</name>
    <dbReference type="NCBI Taxonomy" id="64144"/>
    <lineage>
        <taxon>Eukaryota</taxon>
        <taxon>Metazoa</taxon>
        <taxon>Chordata</taxon>
        <taxon>Craniata</taxon>
        <taxon>Vertebrata</taxon>
        <taxon>Euteleostomi</taxon>
        <taxon>Actinopterygii</taxon>
        <taxon>Neopterygii</taxon>
        <taxon>Teleostei</taxon>
        <taxon>Neoteleostei</taxon>
        <taxon>Acanthomorphata</taxon>
        <taxon>Anabantaria</taxon>
        <taxon>Anabantiformes</taxon>
        <taxon>Anabantoidei</taxon>
        <taxon>Anabantidae</taxon>
        <taxon>Anabas</taxon>
    </lineage>
</organism>
<reference evidence="7" key="3">
    <citation type="submission" date="2025-09" db="UniProtKB">
        <authorList>
            <consortium name="Ensembl"/>
        </authorList>
    </citation>
    <scope>IDENTIFICATION</scope>
</reference>
<evidence type="ECO:0000256" key="3">
    <source>
        <dbReference type="ARBA" id="ARBA00023180"/>
    </source>
</evidence>
<dbReference type="Pfam" id="PF00059">
    <property type="entry name" value="Lectin_C"/>
    <property type="match status" value="1"/>
</dbReference>
<evidence type="ECO:0000256" key="1">
    <source>
        <dbReference type="ARBA" id="ARBA00022734"/>
    </source>
</evidence>
<feature type="coiled-coil region" evidence="4">
    <location>
        <begin position="96"/>
        <end position="165"/>
    </location>
</feature>
<keyword evidence="3" id="KW-0325">Glycoprotein</keyword>
<dbReference type="Gene3D" id="3.10.100.10">
    <property type="entry name" value="Mannose-Binding Protein A, subunit A"/>
    <property type="match status" value="1"/>
</dbReference>
<sequence>MSIRLIKHLIHSRSKQFYLFLLAPWFNVLRLYTRLKTKLTHSNCCLLLSGTGESRMVEKSSYRAAAVILGLLCLLLLIGLMSLRDQLQTNQLQTSYNNLGKERDQLQTSYNNLTKERDQLQTSYNNLTKERDQLQTSYNNLTKERDQLNRKLDDITKDLQRKLQELRYFSGSFYYMSSSEKSWQESRNDCRQKGTDLVIINSRGEQVCDFIRGWKKRTWIGLTDKQTEGKWRWVDGTVLTTPSPLMYGIQQQPQVIGIFYSQWTVLYVDAGGRLPLACLLAY</sequence>
<keyword evidence="1" id="KW-0430">Lectin</keyword>
<dbReference type="InParanoid" id="A0A3Q1HNE8"/>
<dbReference type="PROSITE" id="PS50041">
    <property type="entry name" value="C_TYPE_LECTIN_2"/>
    <property type="match status" value="1"/>
</dbReference>
<feature type="domain" description="C-type lectin" evidence="6">
    <location>
        <begin position="169"/>
        <end position="263"/>
    </location>
</feature>
<dbReference type="STRING" id="64144.ENSATEP00000008919"/>
<keyword evidence="5" id="KW-0472">Membrane</keyword>
<dbReference type="AlphaFoldDB" id="A0A3Q1HNE8"/>
<evidence type="ECO:0000313" key="8">
    <source>
        <dbReference type="Proteomes" id="UP000265040"/>
    </source>
</evidence>
<keyword evidence="5" id="KW-1133">Transmembrane helix</keyword>
<evidence type="ECO:0000256" key="4">
    <source>
        <dbReference type="SAM" id="Coils"/>
    </source>
</evidence>
<keyword evidence="2" id="KW-1015">Disulfide bond</keyword>
<dbReference type="Proteomes" id="UP000265040">
    <property type="component" value="Chromosome 1"/>
</dbReference>
<reference evidence="7" key="2">
    <citation type="submission" date="2025-08" db="UniProtKB">
        <authorList>
            <consortium name="Ensembl"/>
        </authorList>
    </citation>
    <scope>IDENTIFICATION</scope>
</reference>
<dbReference type="SUPFAM" id="SSF56436">
    <property type="entry name" value="C-type lectin-like"/>
    <property type="match status" value="1"/>
</dbReference>
<feature type="transmembrane region" description="Helical" evidence="5">
    <location>
        <begin position="64"/>
        <end position="83"/>
    </location>
</feature>